<protein>
    <submittedName>
        <fullName evidence="2">Nuclease-related domain-containing protein</fullName>
    </submittedName>
</protein>
<evidence type="ECO:0000259" key="1">
    <source>
        <dbReference type="PROSITE" id="PS50965"/>
    </source>
</evidence>
<organism evidence="2 3">
    <name type="scientific">Cytobacillus mangrovibacter</name>
    <dbReference type="NCBI Taxonomy" id="3299024"/>
    <lineage>
        <taxon>Bacteria</taxon>
        <taxon>Bacillati</taxon>
        <taxon>Bacillota</taxon>
        <taxon>Bacilli</taxon>
        <taxon>Bacillales</taxon>
        <taxon>Bacillaceae</taxon>
        <taxon>Cytobacillus</taxon>
    </lineage>
</organism>
<dbReference type="RefSeq" id="WP_389222925.1">
    <property type="nucleotide sequence ID" value="NZ_JBIACJ010000015.1"/>
</dbReference>
<accession>A0ABW6K2S8</accession>
<reference evidence="2 3" key="1">
    <citation type="submission" date="2024-08" db="EMBL/GenBank/DDBJ databases">
        <title>Two novel Cytobacillus novel species.</title>
        <authorList>
            <person name="Liu G."/>
        </authorList>
    </citation>
    <scope>NUCLEOTIDE SEQUENCE [LARGE SCALE GENOMIC DNA]</scope>
    <source>
        <strain evidence="2 3">FJAT-53684</strain>
    </source>
</reference>
<sequence>MIMKTRKPSEELKLYRSLNMRMDLSDEEVKYCWSLEKGFEGEQQFDAWLMNLPDSENWVILNDVLLEYNNTTFQIDTLLLADESLYFFEVKNYEGDFFIDEKGRWYTLTKKEIKNPLLQLERSKSLLRQLLQSLGIHVHVEPYVIFINHNFHLYLAPINPSIIFPTQLKRFSKKLPVKPSNKKSLQIAQKLMSIHLEKSPYTRVPDYTYDQLKKGILCNSCHSCDLQFIGHHILECTRCSCREDARAAIIRSVEEFILLFPNKKVTTNAIFEWCEVITSKKVIRKVLSERYTCIGYGKSSYYVES</sequence>
<dbReference type="Proteomes" id="UP001601058">
    <property type="component" value="Unassembled WGS sequence"/>
</dbReference>
<dbReference type="Pfam" id="PF08378">
    <property type="entry name" value="NERD"/>
    <property type="match status" value="1"/>
</dbReference>
<dbReference type="EMBL" id="JBIACJ010000015">
    <property type="protein sequence ID" value="MFE8698486.1"/>
    <property type="molecule type" value="Genomic_DNA"/>
</dbReference>
<proteinExistence type="predicted"/>
<name>A0ABW6K2S8_9BACI</name>
<evidence type="ECO:0000313" key="2">
    <source>
        <dbReference type="EMBL" id="MFE8698486.1"/>
    </source>
</evidence>
<gene>
    <name evidence="2" type="ORF">ACFYKT_19500</name>
</gene>
<dbReference type="PROSITE" id="PS50965">
    <property type="entry name" value="NERD"/>
    <property type="match status" value="1"/>
</dbReference>
<feature type="domain" description="NERD" evidence="1">
    <location>
        <begin position="37"/>
        <end position="150"/>
    </location>
</feature>
<keyword evidence="3" id="KW-1185">Reference proteome</keyword>
<evidence type="ECO:0000313" key="3">
    <source>
        <dbReference type="Proteomes" id="UP001601058"/>
    </source>
</evidence>
<comment type="caution">
    <text evidence="2">The sequence shown here is derived from an EMBL/GenBank/DDBJ whole genome shotgun (WGS) entry which is preliminary data.</text>
</comment>
<dbReference type="InterPro" id="IPR011528">
    <property type="entry name" value="NERD"/>
</dbReference>